<reference evidence="1" key="1">
    <citation type="submission" date="2020-12" db="EMBL/GenBank/DDBJ databases">
        <authorList>
            <consortium name="Molecular Ecology Group"/>
        </authorList>
    </citation>
    <scope>NUCLEOTIDE SEQUENCE</scope>
    <source>
        <strain evidence="1">TBG_1078</strain>
    </source>
</reference>
<name>A0A811Y3X5_NYCPR</name>
<protein>
    <submittedName>
        <fullName evidence="1">(raccoon dog) hypothetical protein</fullName>
    </submittedName>
</protein>
<gene>
    <name evidence="1" type="ORF">NYPRO_LOCUS3119</name>
</gene>
<dbReference type="EMBL" id="CAJHUB010000657">
    <property type="protein sequence ID" value="CAD7670324.1"/>
    <property type="molecule type" value="Genomic_DNA"/>
</dbReference>
<evidence type="ECO:0000313" key="1">
    <source>
        <dbReference type="EMBL" id="CAD7670324.1"/>
    </source>
</evidence>
<keyword evidence="2" id="KW-1185">Reference proteome</keyword>
<dbReference type="AlphaFoldDB" id="A0A811Y3X5"/>
<dbReference type="Proteomes" id="UP000645828">
    <property type="component" value="Unassembled WGS sequence"/>
</dbReference>
<sequence length="55" mass="6243">MTALHSAALLWERQPPSIWPAQPFPAVYCAGSQCRECGYRVRFKKGTKRLVFDAC</sequence>
<accession>A0A811Y3X5</accession>
<proteinExistence type="predicted"/>
<organism evidence="1 2">
    <name type="scientific">Nyctereutes procyonoides</name>
    <name type="common">Raccoon dog</name>
    <name type="synonym">Canis procyonoides</name>
    <dbReference type="NCBI Taxonomy" id="34880"/>
    <lineage>
        <taxon>Eukaryota</taxon>
        <taxon>Metazoa</taxon>
        <taxon>Chordata</taxon>
        <taxon>Craniata</taxon>
        <taxon>Vertebrata</taxon>
        <taxon>Euteleostomi</taxon>
        <taxon>Mammalia</taxon>
        <taxon>Eutheria</taxon>
        <taxon>Laurasiatheria</taxon>
        <taxon>Carnivora</taxon>
        <taxon>Caniformia</taxon>
        <taxon>Canidae</taxon>
        <taxon>Nyctereutes</taxon>
    </lineage>
</organism>
<comment type="caution">
    <text evidence="1">The sequence shown here is derived from an EMBL/GenBank/DDBJ whole genome shotgun (WGS) entry which is preliminary data.</text>
</comment>
<evidence type="ECO:0000313" key="2">
    <source>
        <dbReference type="Proteomes" id="UP000645828"/>
    </source>
</evidence>